<keyword evidence="4" id="KW-1003">Cell membrane</keyword>
<reference evidence="10 11" key="1">
    <citation type="submission" date="2020-03" db="EMBL/GenBank/DDBJ databases">
        <title>Draft genome of Streptomyces sp. ventii, isolated from the Axial Seamount in the Pacific Ocean, and resequencing of the two type strains Streptomyces lonarensis strain NCL 716 and Streptomyces bohaiensis strain 11A07.</title>
        <authorList>
            <person name="Loughran R.M."/>
            <person name="Pfannmuller K.M."/>
            <person name="Wasson B.J."/>
            <person name="Deadmond M.C."/>
            <person name="Paddock B.E."/>
            <person name="Koyack M.J."/>
            <person name="Gallegos D.A."/>
            <person name="Mitchell E.A."/>
            <person name="Ushijima B."/>
            <person name="Saw J.H."/>
            <person name="Mcphail K.L."/>
            <person name="Videau P."/>
        </authorList>
    </citation>
    <scope>NUCLEOTIDE SEQUENCE [LARGE SCALE GENOMIC DNA]</scope>
    <source>
        <strain evidence="10 11">NCL716</strain>
    </source>
</reference>
<dbReference type="NCBIfam" id="TIGR00842">
    <property type="entry name" value="bcct"/>
    <property type="match status" value="1"/>
</dbReference>
<keyword evidence="11" id="KW-1185">Reference proteome</keyword>
<feature type="transmembrane region" description="Helical" evidence="9">
    <location>
        <begin position="223"/>
        <end position="243"/>
    </location>
</feature>
<evidence type="ECO:0000256" key="2">
    <source>
        <dbReference type="ARBA" id="ARBA00005658"/>
    </source>
</evidence>
<feature type="transmembrane region" description="Helical" evidence="9">
    <location>
        <begin position="313"/>
        <end position="331"/>
    </location>
</feature>
<comment type="caution">
    <text evidence="10">The sequence shown here is derived from an EMBL/GenBank/DDBJ whole genome shotgun (WGS) entry which is preliminary data.</text>
</comment>
<evidence type="ECO:0000313" key="10">
    <source>
        <dbReference type="EMBL" id="NJQ06667.1"/>
    </source>
</evidence>
<dbReference type="AlphaFoldDB" id="A0A7X6D1Y6"/>
<dbReference type="EMBL" id="JAAVJD010000100">
    <property type="protein sequence ID" value="NJQ06667.1"/>
    <property type="molecule type" value="Genomic_DNA"/>
</dbReference>
<feature type="transmembrane region" description="Helical" evidence="9">
    <location>
        <begin position="5"/>
        <end position="22"/>
    </location>
</feature>
<feature type="transmembrane region" description="Helical" evidence="9">
    <location>
        <begin position="137"/>
        <end position="154"/>
    </location>
</feature>
<dbReference type="PANTHER" id="PTHR30047">
    <property type="entry name" value="HIGH-AFFINITY CHOLINE TRANSPORT PROTEIN-RELATED"/>
    <property type="match status" value="1"/>
</dbReference>
<feature type="transmembrane region" description="Helical" evidence="9">
    <location>
        <begin position="441"/>
        <end position="459"/>
    </location>
</feature>
<feature type="transmembrane region" description="Helical" evidence="9">
    <location>
        <begin position="386"/>
        <end position="414"/>
    </location>
</feature>
<keyword evidence="6 9" id="KW-1133">Transmembrane helix</keyword>
<comment type="similarity">
    <text evidence="2">Belongs to the BCCT transporter (TC 2.A.15) family.</text>
</comment>
<evidence type="ECO:0000256" key="9">
    <source>
        <dbReference type="SAM" id="Phobius"/>
    </source>
</evidence>
<dbReference type="PANTHER" id="PTHR30047:SF7">
    <property type="entry name" value="HIGH-AFFINITY CHOLINE TRANSPORT PROTEIN"/>
    <property type="match status" value="1"/>
</dbReference>
<dbReference type="InterPro" id="IPR000060">
    <property type="entry name" value="BCCT_transptr"/>
</dbReference>
<evidence type="ECO:0000256" key="5">
    <source>
        <dbReference type="ARBA" id="ARBA00022692"/>
    </source>
</evidence>
<proteinExistence type="inferred from homology"/>
<keyword evidence="3" id="KW-0813">Transport</keyword>
<organism evidence="10 11">
    <name type="scientific">Streptomyces lonarensis</name>
    <dbReference type="NCBI Taxonomy" id="700599"/>
    <lineage>
        <taxon>Bacteria</taxon>
        <taxon>Bacillati</taxon>
        <taxon>Actinomycetota</taxon>
        <taxon>Actinomycetes</taxon>
        <taxon>Kitasatosporales</taxon>
        <taxon>Streptomycetaceae</taxon>
        <taxon>Streptomyces</taxon>
    </lineage>
</organism>
<feature type="transmembrane region" description="Helical" evidence="9">
    <location>
        <begin position="255"/>
        <end position="275"/>
    </location>
</feature>
<protein>
    <submittedName>
        <fullName evidence="10">BCCT family transporter</fullName>
    </submittedName>
</protein>
<evidence type="ECO:0000256" key="1">
    <source>
        <dbReference type="ARBA" id="ARBA00004651"/>
    </source>
</evidence>
<dbReference type="PROSITE" id="PS01303">
    <property type="entry name" value="BCCT"/>
    <property type="match status" value="1"/>
</dbReference>
<evidence type="ECO:0000256" key="7">
    <source>
        <dbReference type="ARBA" id="ARBA00023136"/>
    </source>
</evidence>
<dbReference type="InterPro" id="IPR018093">
    <property type="entry name" value="BCCT_CS"/>
</dbReference>
<evidence type="ECO:0000313" key="11">
    <source>
        <dbReference type="Proteomes" id="UP000578686"/>
    </source>
</evidence>
<evidence type="ECO:0000256" key="8">
    <source>
        <dbReference type="SAM" id="MobiDB-lite"/>
    </source>
</evidence>
<dbReference type="Proteomes" id="UP000578686">
    <property type="component" value="Unassembled WGS sequence"/>
</dbReference>
<feature type="transmembrane region" description="Helical" evidence="9">
    <location>
        <begin position="182"/>
        <end position="203"/>
    </location>
</feature>
<dbReference type="GO" id="GO:0005886">
    <property type="term" value="C:plasma membrane"/>
    <property type="evidence" value="ECO:0007669"/>
    <property type="project" value="UniProtKB-SubCell"/>
</dbReference>
<comment type="subcellular location">
    <subcellularLocation>
        <location evidence="1">Cell membrane</location>
        <topology evidence="1">Multi-pass membrane protein</topology>
    </subcellularLocation>
</comment>
<evidence type="ECO:0000256" key="3">
    <source>
        <dbReference type="ARBA" id="ARBA00022448"/>
    </source>
</evidence>
<accession>A0A7X6D1Y6</accession>
<evidence type="ECO:0000256" key="6">
    <source>
        <dbReference type="ARBA" id="ARBA00022989"/>
    </source>
</evidence>
<keyword evidence="5 9" id="KW-0812">Transmembrane</keyword>
<feature type="transmembrane region" description="Helical" evidence="9">
    <location>
        <begin position="343"/>
        <end position="366"/>
    </location>
</feature>
<feature type="region of interest" description="Disordered" evidence="8">
    <location>
        <begin position="523"/>
        <end position="564"/>
    </location>
</feature>
<name>A0A7X6D1Y6_9ACTN</name>
<evidence type="ECO:0000256" key="4">
    <source>
        <dbReference type="ARBA" id="ARBA00022475"/>
    </source>
</evidence>
<feature type="transmembrane region" description="Helical" evidence="9">
    <location>
        <begin position="465"/>
        <end position="489"/>
    </location>
</feature>
<feature type="transmembrane region" description="Helical" evidence="9">
    <location>
        <begin position="42"/>
        <end position="62"/>
    </location>
</feature>
<keyword evidence="7 9" id="KW-0472">Membrane</keyword>
<sequence length="564" mass="59564">MAPWVFWPSVAIIGVFVIWAMLGGEGAADNILSFRTEVVDNLAWYYVPLVSFFVLYALFMGFSKYGNIKLGKDDQKPDFSLGSWLSMLFAAGMGIGLVFWGVAEPLSFYMGPKPGVGESEAERAEFAMSQTFLHWGFHPWAIYIVVGLAVAYAVHRKGRPVSIRYALEPLLGDRVRGRLGDAIDVIAVVGTVFGVATSLGFGVQQIGAGLDHLGIITDPSAGVLSVIVIAITIIATLSVVSGLDKGVKYLSNVNAVLAAGILLFILIAGATTVLLTDFFQNIGVYLQNFAGLSLDTGSWQGEDGTGWVGGWTIFYWGWWMSWAPFVGIFIARISRGRTVREFVIGALVVPTMLSFFWFSVVGGSGIREEQATGSMTGEDGSVDSTAALFALLDSLPGATIIIGLAIILIVFFFVTSSDSASYVVDMLASGGDPNPPTWSRVFWATVEGLVAVALLLAGAGHGLTILQNVAVVIALPFSFIMIAMCIATLKSLRDEHLAVKEAKAEEAEEALIESAVAAMAEAQENGEFDSATSGSGSGAGAAGAGDKADKDTPGGDLLDTSPKG</sequence>
<dbReference type="Pfam" id="PF02028">
    <property type="entry name" value="BCCT"/>
    <property type="match status" value="1"/>
</dbReference>
<dbReference type="GO" id="GO:0022857">
    <property type="term" value="F:transmembrane transporter activity"/>
    <property type="evidence" value="ECO:0007669"/>
    <property type="project" value="InterPro"/>
</dbReference>
<feature type="transmembrane region" description="Helical" evidence="9">
    <location>
        <begin position="83"/>
        <end position="103"/>
    </location>
</feature>
<gene>
    <name evidence="10" type="ORF">HCN56_14005</name>
</gene>